<reference evidence="3" key="3">
    <citation type="submission" date="2019-09" db="EMBL/GenBank/DDBJ databases">
        <title>Co-occurence of chitin degradation, pigmentation and bioactivity in marine Pseudoalteromonas.</title>
        <authorList>
            <person name="Sonnenschein E.C."/>
            <person name="Bech P.K."/>
        </authorList>
    </citation>
    <scope>NUCLEOTIDE SEQUENCE</scope>
    <source>
        <strain evidence="3">S2231</strain>
        <strain evidence="2">S2233</strain>
    </source>
</reference>
<feature type="transmembrane region" description="Helical" evidence="1">
    <location>
        <begin position="12"/>
        <end position="33"/>
    </location>
</feature>
<dbReference type="EMBL" id="PNCL01000116">
    <property type="protein sequence ID" value="TMP54694.1"/>
    <property type="molecule type" value="Genomic_DNA"/>
</dbReference>
<reference evidence="3 5" key="1">
    <citation type="submission" date="2017-12" db="EMBL/GenBank/DDBJ databases">
        <authorList>
            <person name="Paulsen S."/>
            <person name="Gram L.K."/>
        </authorList>
    </citation>
    <scope>NUCLEOTIDE SEQUENCE [LARGE SCALE GENOMIC DNA]</scope>
    <source>
        <strain evidence="3 5">S2231</strain>
        <strain evidence="2">S2233</strain>
    </source>
</reference>
<keyword evidence="1" id="KW-1133">Transmembrane helix</keyword>
<dbReference type="RefSeq" id="WP_138598192.1">
    <property type="nucleotide sequence ID" value="NZ_PNCK01000084.1"/>
</dbReference>
<proteinExistence type="predicted"/>
<dbReference type="EMBL" id="PNCK01000084">
    <property type="protein sequence ID" value="TMP40344.1"/>
    <property type="molecule type" value="Genomic_DNA"/>
</dbReference>
<evidence type="ECO:0000256" key="1">
    <source>
        <dbReference type="SAM" id="Phobius"/>
    </source>
</evidence>
<gene>
    <name evidence="3" type="ORF">CWB96_18785</name>
    <name evidence="2" type="ORF">CWB97_18890</name>
</gene>
<protein>
    <submittedName>
        <fullName evidence="3">Tetratricopeptide repeat-containing protein</fullName>
    </submittedName>
</protein>
<keyword evidence="4" id="KW-1185">Reference proteome</keyword>
<evidence type="ECO:0000313" key="5">
    <source>
        <dbReference type="Proteomes" id="UP000307706"/>
    </source>
</evidence>
<keyword evidence="1" id="KW-0812">Transmembrane</keyword>
<evidence type="ECO:0000313" key="2">
    <source>
        <dbReference type="EMBL" id="TMP40344.1"/>
    </source>
</evidence>
<sequence length="357" mass="40508">MFGLSHSSTHFNGYFLVALKPIIIISLLISLTVNASNGDIERVLDEAEDYLVVKPSHSLTLLNNISDLSSHSDTMIIRWHILTLRASVSMNQLSNMDDSIAKLITYEQSSYFKSNLVTIFSAIGIWLRRSGYPHYANTSLHCALTFAKNPKHRLALLNSKALVARDLKQYQHAQSLYNQATLIASKHNNQIKLATIDNNLGAIALDNQQYDLAEKYFKHALTGHQNEDNRSGHITAGLNLLFLYALQDQTFNYQRLYDPISSLTYAFPSKAKRALLFWIHTTYSANGGPVTDNRLKKRLISEFELLESRRVKQLVKVYLADKLNVEVRIAKKPQPRKINLSIITSMPFCNWKSAKPQ</sequence>
<evidence type="ECO:0000313" key="3">
    <source>
        <dbReference type="EMBL" id="TMP54694.1"/>
    </source>
</evidence>
<comment type="caution">
    <text evidence="3">The sequence shown here is derived from an EMBL/GenBank/DDBJ whole genome shotgun (WGS) entry which is preliminary data.</text>
</comment>
<dbReference type="OrthoDB" id="5764289at2"/>
<accession>A0A5S3XKR7</accession>
<dbReference type="AlphaFoldDB" id="A0A5S3XKR7"/>
<name>A0A5S3XKR7_9GAMM</name>
<dbReference type="InterPro" id="IPR011990">
    <property type="entry name" value="TPR-like_helical_dom_sf"/>
</dbReference>
<dbReference type="Gene3D" id="1.25.40.10">
    <property type="entry name" value="Tetratricopeptide repeat domain"/>
    <property type="match status" value="1"/>
</dbReference>
<dbReference type="Proteomes" id="UP000305730">
    <property type="component" value="Unassembled WGS sequence"/>
</dbReference>
<keyword evidence="1" id="KW-0472">Membrane</keyword>
<dbReference type="Proteomes" id="UP000307706">
    <property type="component" value="Unassembled WGS sequence"/>
</dbReference>
<evidence type="ECO:0000313" key="4">
    <source>
        <dbReference type="Proteomes" id="UP000305730"/>
    </source>
</evidence>
<organism evidence="3 5">
    <name type="scientific">Pseudoalteromonas citrea</name>
    <dbReference type="NCBI Taxonomy" id="43655"/>
    <lineage>
        <taxon>Bacteria</taxon>
        <taxon>Pseudomonadati</taxon>
        <taxon>Pseudomonadota</taxon>
        <taxon>Gammaproteobacteria</taxon>
        <taxon>Alteromonadales</taxon>
        <taxon>Pseudoalteromonadaceae</taxon>
        <taxon>Pseudoalteromonas</taxon>
    </lineage>
</organism>
<reference evidence="4 5" key="2">
    <citation type="submission" date="2019-06" db="EMBL/GenBank/DDBJ databases">
        <title>Co-occurence of chitin degradation, pigmentation and bioactivity in marine Pseudoalteromonas.</title>
        <authorList>
            <person name="Sonnenschein E.C."/>
            <person name="Bech P.K."/>
        </authorList>
    </citation>
    <scope>NUCLEOTIDE SEQUENCE [LARGE SCALE GENOMIC DNA]</scope>
    <source>
        <strain evidence="5">S2231</strain>
        <strain evidence="4">S2233</strain>
    </source>
</reference>
<dbReference type="SUPFAM" id="SSF48452">
    <property type="entry name" value="TPR-like"/>
    <property type="match status" value="1"/>
</dbReference>